<accession>L8WIC0</accession>
<reference evidence="1 2" key="1">
    <citation type="journal article" date="2013" name="Nat. Commun.">
        <title>The evolution and pathogenic mechanisms of the rice sheath blight pathogen.</title>
        <authorList>
            <person name="Zheng A."/>
            <person name="Lin R."/>
            <person name="Xu L."/>
            <person name="Qin P."/>
            <person name="Tang C."/>
            <person name="Ai P."/>
            <person name="Zhang D."/>
            <person name="Liu Y."/>
            <person name="Sun Z."/>
            <person name="Feng H."/>
            <person name="Wang Y."/>
            <person name="Chen Y."/>
            <person name="Liang X."/>
            <person name="Fu R."/>
            <person name="Li Q."/>
            <person name="Zhang J."/>
            <person name="Yu X."/>
            <person name="Xie Z."/>
            <person name="Ding L."/>
            <person name="Guan P."/>
            <person name="Tang J."/>
            <person name="Liang Y."/>
            <person name="Wang S."/>
            <person name="Deng Q."/>
            <person name="Li S."/>
            <person name="Zhu J."/>
            <person name="Wang L."/>
            <person name="Liu H."/>
            <person name="Li P."/>
        </authorList>
    </citation>
    <scope>NUCLEOTIDE SEQUENCE [LARGE SCALE GENOMIC DNA]</scope>
    <source>
        <strain evidence="2">AG-1 IA</strain>
    </source>
</reference>
<proteinExistence type="predicted"/>
<evidence type="ECO:0000313" key="2">
    <source>
        <dbReference type="Proteomes" id="UP000011668"/>
    </source>
</evidence>
<gene>
    <name evidence="1" type="ORF">AG1IA_08003</name>
</gene>
<dbReference type="HOGENOM" id="CLU_3052025_0_0_1"/>
<dbReference type="Proteomes" id="UP000011668">
    <property type="component" value="Unassembled WGS sequence"/>
</dbReference>
<sequence>MISWLCHIKTTVEAGCILAFSGPALGQMAVEGRSAIIIQITEAVYVVMCPKRPD</sequence>
<keyword evidence="2" id="KW-1185">Reference proteome</keyword>
<organism evidence="1 2">
    <name type="scientific">Thanatephorus cucumeris (strain AG1-IA)</name>
    <name type="common">Rice sheath blight fungus</name>
    <name type="synonym">Rhizoctonia solani</name>
    <dbReference type="NCBI Taxonomy" id="983506"/>
    <lineage>
        <taxon>Eukaryota</taxon>
        <taxon>Fungi</taxon>
        <taxon>Dikarya</taxon>
        <taxon>Basidiomycota</taxon>
        <taxon>Agaricomycotina</taxon>
        <taxon>Agaricomycetes</taxon>
        <taxon>Cantharellales</taxon>
        <taxon>Ceratobasidiaceae</taxon>
        <taxon>Rhizoctonia</taxon>
        <taxon>Rhizoctonia solani AG-1</taxon>
    </lineage>
</organism>
<protein>
    <submittedName>
        <fullName evidence="1">Uncharacterized protein</fullName>
    </submittedName>
</protein>
<evidence type="ECO:0000313" key="1">
    <source>
        <dbReference type="EMBL" id="ELU37956.1"/>
    </source>
</evidence>
<name>L8WIC0_THACA</name>
<dbReference type="EMBL" id="AFRT01002322">
    <property type="protein sequence ID" value="ELU37956.1"/>
    <property type="molecule type" value="Genomic_DNA"/>
</dbReference>
<dbReference type="AlphaFoldDB" id="L8WIC0"/>
<comment type="caution">
    <text evidence="1">The sequence shown here is derived from an EMBL/GenBank/DDBJ whole genome shotgun (WGS) entry which is preliminary data.</text>
</comment>